<name>A0A9P4GWY5_9PLEO</name>
<accession>A0A9P4GWY5</accession>
<feature type="domain" description="Heterokaryon incompatibility" evidence="1">
    <location>
        <begin position="35"/>
        <end position="125"/>
    </location>
</feature>
<gene>
    <name evidence="2" type="ORF">EK21DRAFT_78658</name>
</gene>
<evidence type="ECO:0000313" key="3">
    <source>
        <dbReference type="Proteomes" id="UP000799777"/>
    </source>
</evidence>
<proteinExistence type="predicted"/>
<dbReference type="Pfam" id="PF06985">
    <property type="entry name" value="HET"/>
    <property type="match status" value="1"/>
</dbReference>
<evidence type="ECO:0000259" key="1">
    <source>
        <dbReference type="Pfam" id="PF06985"/>
    </source>
</evidence>
<dbReference type="PANTHER" id="PTHR24148:SF73">
    <property type="entry name" value="HET DOMAIN PROTEIN (AFU_ORTHOLOGUE AFUA_8G01020)"/>
    <property type="match status" value="1"/>
</dbReference>
<comment type="caution">
    <text evidence="2">The sequence shown here is derived from an EMBL/GenBank/DDBJ whole genome shotgun (WGS) entry which is preliminary data.</text>
</comment>
<protein>
    <recommendedName>
        <fullName evidence="1">Heterokaryon incompatibility domain-containing protein</fullName>
    </recommendedName>
</protein>
<sequence>MGPALERQVFAYQPLNVSQQSIRLIRVLPELSTEYSCLSYVWGSPSDRRIEIAGQQHLVRDNLLAFLQVARSRGISKWLWIDALCIDQNNVKERTRQVRLMGSIFSHAIEVISWVGPDESIAEFLRDSPQKDVLTRTVAISFFSSDYLLCAWIIQEIILARRGMLMAGDVELAVSNLPQFVTIEASWNYIGLTLKCYTSSHQGAIDEDARGRTLLWLLGRFRYKRCAVSRDRVFSFLGLCSNGADTTIDYSTTNEEVAYDIISKCLQSLCLCTTGIVCEALDIAVKPGILPEWKYFTSEPWTRIFAQVTLPVVSHFEPSRG</sequence>
<dbReference type="InterPro" id="IPR052895">
    <property type="entry name" value="HetReg/Transcr_Mod"/>
</dbReference>
<keyword evidence="3" id="KW-1185">Reference proteome</keyword>
<dbReference type="AlphaFoldDB" id="A0A9P4GWY5"/>
<reference evidence="2" key="1">
    <citation type="journal article" date="2020" name="Stud. Mycol.">
        <title>101 Dothideomycetes genomes: a test case for predicting lifestyles and emergence of pathogens.</title>
        <authorList>
            <person name="Haridas S."/>
            <person name="Albert R."/>
            <person name="Binder M."/>
            <person name="Bloem J."/>
            <person name="Labutti K."/>
            <person name="Salamov A."/>
            <person name="Andreopoulos B."/>
            <person name="Baker S."/>
            <person name="Barry K."/>
            <person name="Bills G."/>
            <person name="Bluhm B."/>
            <person name="Cannon C."/>
            <person name="Castanera R."/>
            <person name="Culley D."/>
            <person name="Daum C."/>
            <person name="Ezra D."/>
            <person name="Gonzalez J."/>
            <person name="Henrissat B."/>
            <person name="Kuo A."/>
            <person name="Liang C."/>
            <person name="Lipzen A."/>
            <person name="Lutzoni F."/>
            <person name="Magnuson J."/>
            <person name="Mondo S."/>
            <person name="Nolan M."/>
            <person name="Ohm R."/>
            <person name="Pangilinan J."/>
            <person name="Park H.-J."/>
            <person name="Ramirez L."/>
            <person name="Alfaro M."/>
            <person name="Sun H."/>
            <person name="Tritt A."/>
            <person name="Yoshinaga Y."/>
            <person name="Zwiers L.-H."/>
            <person name="Turgeon B."/>
            <person name="Goodwin S."/>
            <person name="Spatafora J."/>
            <person name="Crous P."/>
            <person name="Grigoriev I."/>
        </authorList>
    </citation>
    <scope>NUCLEOTIDE SEQUENCE</scope>
    <source>
        <strain evidence="2">CBS 110217</strain>
    </source>
</reference>
<organism evidence="2 3">
    <name type="scientific">Setomelanomma holmii</name>
    <dbReference type="NCBI Taxonomy" id="210430"/>
    <lineage>
        <taxon>Eukaryota</taxon>
        <taxon>Fungi</taxon>
        <taxon>Dikarya</taxon>
        <taxon>Ascomycota</taxon>
        <taxon>Pezizomycotina</taxon>
        <taxon>Dothideomycetes</taxon>
        <taxon>Pleosporomycetidae</taxon>
        <taxon>Pleosporales</taxon>
        <taxon>Pleosporineae</taxon>
        <taxon>Phaeosphaeriaceae</taxon>
        <taxon>Setomelanomma</taxon>
    </lineage>
</organism>
<dbReference type="PANTHER" id="PTHR24148">
    <property type="entry name" value="ANKYRIN REPEAT DOMAIN-CONTAINING PROTEIN 39 HOMOLOG-RELATED"/>
    <property type="match status" value="1"/>
</dbReference>
<dbReference type="OrthoDB" id="194358at2759"/>
<dbReference type="InterPro" id="IPR010730">
    <property type="entry name" value="HET"/>
</dbReference>
<dbReference type="Proteomes" id="UP000799777">
    <property type="component" value="Unassembled WGS sequence"/>
</dbReference>
<dbReference type="EMBL" id="ML978294">
    <property type="protein sequence ID" value="KAF2024478.1"/>
    <property type="molecule type" value="Genomic_DNA"/>
</dbReference>
<evidence type="ECO:0000313" key="2">
    <source>
        <dbReference type="EMBL" id="KAF2024478.1"/>
    </source>
</evidence>